<reference evidence="8" key="1">
    <citation type="submission" date="2017-01" db="EMBL/GenBank/DDBJ databases">
        <title>Novel pathways for hydrocarbon cycling and metabolic interdependencies in hydrothermal sediment communities.</title>
        <authorList>
            <person name="Dombrowski N."/>
            <person name="Seitz K."/>
            <person name="Teske A."/>
            <person name="Baker B."/>
        </authorList>
    </citation>
    <scope>NUCLEOTIDE SEQUENCE [LARGE SCALE GENOMIC DNA]</scope>
</reference>
<evidence type="ECO:0000259" key="6">
    <source>
        <dbReference type="PROSITE" id="PS50039"/>
    </source>
</evidence>
<dbReference type="InterPro" id="IPR023828">
    <property type="entry name" value="Peptidase_S8_Ser-AS"/>
</dbReference>
<keyword evidence="4" id="KW-0238">DNA-binding</keyword>
<name>A0A1V4QG43_UNCW3</name>
<dbReference type="Gene3D" id="2.60.40.4070">
    <property type="match status" value="1"/>
</dbReference>
<keyword evidence="2" id="KW-0378">Hydrolase</keyword>
<dbReference type="GO" id="GO:0004252">
    <property type="term" value="F:serine-type endopeptidase activity"/>
    <property type="evidence" value="ECO:0007669"/>
    <property type="project" value="InterPro"/>
</dbReference>
<organism evidence="7 8">
    <name type="scientific">candidate division WOR-3 bacterium 4484_100</name>
    <dbReference type="NCBI Taxonomy" id="1936077"/>
    <lineage>
        <taxon>Bacteria</taxon>
        <taxon>Bacteria division WOR-3</taxon>
    </lineage>
</organism>
<dbReference type="NCBIfam" id="TIGR04183">
    <property type="entry name" value="Por_Secre_tail"/>
    <property type="match status" value="1"/>
</dbReference>
<evidence type="ECO:0000256" key="4">
    <source>
        <dbReference type="ARBA" id="ARBA00023125"/>
    </source>
</evidence>
<dbReference type="GO" id="GO:0043565">
    <property type="term" value="F:sequence-specific DNA binding"/>
    <property type="evidence" value="ECO:0007669"/>
    <property type="project" value="InterPro"/>
</dbReference>
<evidence type="ECO:0000256" key="3">
    <source>
        <dbReference type="ARBA" id="ARBA00022825"/>
    </source>
</evidence>
<dbReference type="Pfam" id="PF00082">
    <property type="entry name" value="Peptidase_S8"/>
    <property type="match status" value="1"/>
</dbReference>
<accession>A0A1V4QG43</accession>
<dbReference type="PROSITE" id="PS50039">
    <property type="entry name" value="FORK_HEAD_3"/>
    <property type="match status" value="1"/>
</dbReference>
<dbReference type="Proteomes" id="UP000191663">
    <property type="component" value="Unassembled WGS sequence"/>
</dbReference>
<feature type="domain" description="Fork-head" evidence="6">
    <location>
        <begin position="1148"/>
        <end position="1258"/>
    </location>
</feature>
<comment type="caution">
    <text evidence="5">Lacks conserved residue(s) required for the propagation of feature annotation.</text>
</comment>
<protein>
    <recommendedName>
        <fullName evidence="6">Fork-head domain-containing protein</fullName>
    </recommendedName>
</protein>
<dbReference type="Gene3D" id="2.60.40.10">
    <property type="entry name" value="Immunoglobulins"/>
    <property type="match status" value="3"/>
</dbReference>
<evidence type="ECO:0000256" key="2">
    <source>
        <dbReference type="ARBA" id="ARBA00022801"/>
    </source>
</evidence>
<keyword evidence="1" id="KW-0645">Protease</keyword>
<dbReference type="PROSITE" id="PS00138">
    <property type="entry name" value="SUBTILASE_SER"/>
    <property type="match status" value="1"/>
</dbReference>
<sequence>MAWGTSFSAPKAAGVIGLIKSEHPGWNVNQIRTALTECADWIDYVPANEGRSGLMGGGRVNPYESMKVFDKNVSVNKIYRPQVDEGDSIDAYSRITPKVVVQNRGIHRETFKVICRIDTITGANVYADTVFVEGLADRTDKINKGRLISFQDWIVGGPSSRYIITAYTTLNGDQNLVNDTLIDTVYVRGGAAGVWLKRDDGNIGFYGGTGGSSYAYTTLMPQPAAACSIIAIRCYTYDVGTTGGFTAYIIPDSAGQAYRYAPKKTASAWVSKYVPNSNINPEGWTVINLSGAERVYWTPDSGLFHITVIQQAGNLYMGVDQSVTYQDSVGRFSWVGTNPGWSWGYWWTGQDPGVIMFEVQVKYITYNNDVSTTEIISPAVHIINQVPVIPQAVVKNIGAYSQSNFNVTMKIDSAGNEIYTDTKTVSKTLNKYESDTLTFTGWSPNWEDGTYNLRCYTQLSNDEDRSNDTLYQDVLTNSYDTLAYDDNSPYWIYTDNNCYWAVTFYPARACTVIGIDYMLYVGGSPHACTLFAYEAENDTPTVRLWRKTAAFPINGWNTYNFSNAEKIDRPNAEDFSLGLWTYGLQGGDTICPRFDNTDEQPYHSYANTGSGWGSPMIYDMMLRARVKYYGSPYDHDVGVTSLDNPVPYDWVYPDHPITPQVTVENFGLNSETFNVIFLVLDSLDTVEFADTTSTTLGPAEIQEISFSSWTPQVPDMDYTIKGYTNLSSDQNRSNDTTQAPVYCRTINVISYNEETWGDLGVAEPYYAVRFTPERRCTVWGALINIWPNRDNCTAPCTLFLWADTLNHPASATFIDTVCFTPNSVGATQGGYIYRVRLDFTSGSKGSNYETDSDFWLGVFAPVSGADTVLVPFSDFADYENIDGRSLSNSDRTNTDQWYAPTWVSGSDTSQADWEIKALVKYLSYPDDAPLAPDLRVSKQTNDALLTWDSVKTDVSGNPIICDHYTIYRATNPNFTPGYNNFLSAGPDTFFTDPNVLDSADNYYYINYAFNKYGTKSSRSNMGYVFHKAFVENPSATDKNWTSLPWYNEYTTVSDLTTDLSPSGDPLVKITNLRDDQLYESYTWTTVPFPHWAGTDFAITPGRAYELVTTVDTSLILVGSNNPDGLITLNENPSTTDKNWVSIPYNAVYNTVSDITTEYSPSGNPLVKITNLRDDQLYESYTWTTVPFPHWAGTDFAITSGRGYEFVTIVDTFWNPTEFSNLALARILARKPEYSGVESHLGKFTTPGRGSVWMISPSASRTKLKKEIEDTDPSLYCLADRDLQKEINYREPGISHLVRGYFELSGCDGVVFTVYRPGLPEDPLTERMIGCGYEQVEGVVNFWFDVGNFCHPWCGGEEVLLIVEALKGDRAYFGVFGFELDPGVDIQELGELRLVPISSSYFDSKDIIGYSLYRGGERLNTEIIKVNAQSTSEGLVMRPVIRGGYETVYSSGEGSVRLVPVSYAFSVFPNPFVKRVCLKYALPRADIVEIKVYDVCGKLIKTLVSGKLDPGYYQIYWNGNDNTLRKVPSGVYFCRITSHHFHKTVKLITIK</sequence>
<dbReference type="PROSITE" id="PS51892">
    <property type="entry name" value="SUBTILASE"/>
    <property type="match status" value="1"/>
</dbReference>
<dbReference type="InterPro" id="IPR026444">
    <property type="entry name" value="Secre_tail"/>
</dbReference>
<dbReference type="InterPro" id="IPR000209">
    <property type="entry name" value="Peptidase_S8/S53_dom"/>
</dbReference>
<dbReference type="InterPro" id="IPR036852">
    <property type="entry name" value="Peptidase_S8/S53_dom_sf"/>
</dbReference>
<evidence type="ECO:0000256" key="1">
    <source>
        <dbReference type="ARBA" id="ARBA00022670"/>
    </source>
</evidence>
<gene>
    <name evidence="7" type="ORF">BXT86_01780</name>
</gene>
<comment type="caution">
    <text evidence="7">The sequence shown here is derived from an EMBL/GenBank/DDBJ whole genome shotgun (WGS) entry which is preliminary data.</text>
</comment>
<dbReference type="GO" id="GO:0003700">
    <property type="term" value="F:DNA-binding transcription factor activity"/>
    <property type="evidence" value="ECO:0007669"/>
    <property type="project" value="InterPro"/>
</dbReference>
<dbReference type="InterPro" id="IPR001766">
    <property type="entry name" value="Fork_head_dom"/>
</dbReference>
<evidence type="ECO:0000256" key="5">
    <source>
        <dbReference type="PROSITE-ProRule" id="PRU01240"/>
    </source>
</evidence>
<comment type="similarity">
    <text evidence="5">Belongs to the peptidase S8 family.</text>
</comment>
<dbReference type="EMBL" id="MUKB01000023">
    <property type="protein sequence ID" value="OPX18329.1"/>
    <property type="molecule type" value="Genomic_DNA"/>
</dbReference>
<evidence type="ECO:0000313" key="7">
    <source>
        <dbReference type="EMBL" id="OPX18329.1"/>
    </source>
</evidence>
<dbReference type="Gene3D" id="3.40.50.200">
    <property type="entry name" value="Peptidase S8/S53 domain"/>
    <property type="match status" value="1"/>
</dbReference>
<dbReference type="GO" id="GO:0006508">
    <property type="term" value="P:proteolysis"/>
    <property type="evidence" value="ECO:0007669"/>
    <property type="project" value="UniProtKB-KW"/>
</dbReference>
<proteinExistence type="inferred from homology"/>
<evidence type="ECO:0000313" key="8">
    <source>
        <dbReference type="Proteomes" id="UP000191663"/>
    </source>
</evidence>
<dbReference type="InterPro" id="IPR013783">
    <property type="entry name" value="Ig-like_fold"/>
</dbReference>
<keyword evidence="3" id="KW-0720">Serine protease</keyword>
<dbReference type="SUPFAM" id="SSF52743">
    <property type="entry name" value="Subtilisin-like"/>
    <property type="match status" value="1"/>
</dbReference>